<dbReference type="Proteomes" id="UP001054902">
    <property type="component" value="Unassembled WGS sequence"/>
</dbReference>
<dbReference type="Pfam" id="PF03031">
    <property type="entry name" value="NIF"/>
    <property type="match status" value="1"/>
</dbReference>
<proteinExistence type="inferred from homology"/>
<feature type="compositionally biased region" description="Pro residues" evidence="5">
    <location>
        <begin position="1"/>
        <end position="10"/>
    </location>
</feature>
<dbReference type="Gene3D" id="3.40.50.1000">
    <property type="entry name" value="HAD superfamily/HAD-like"/>
    <property type="match status" value="1"/>
</dbReference>
<feature type="compositionally biased region" description="Basic and acidic residues" evidence="5">
    <location>
        <begin position="118"/>
        <end position="132"/>
    </location>
</feature>
<dbReference type="InterPro" id="IPR050365">
    <property type="entry name" value="TIM50"/>
</dbReference>
<dbReference type="InterPro" id="IPR023214">
    <property type="entry name" value="HAD_sf"/>
</dbReference>
<feature type="compositionally biased region" description="Basic and acidic residues" evidence="5">
    <location>
        <begin position="58"/>
        <end position="74"/>
    </location>
</feature>
<protein>
    <recommendedName>
        <fullName evidence="6">FCP1 homology domain-containing protein</fullName>
    </recommendedName>
</protein>
<dbReference type="GO" id="GO:0004721">
    <property type="term" value="F:phosphoprotein phosphatase activity"/>
    <property type="evidence" value="ECO:0007669"/>
    <property type="project" value="UniProtKB-KW"/>
</dbReference>
<dbReference type="EMBL" id="BLLK01000045">
    <property type="protein sequence ID" value="GFH52699.1"/>
    <property type="molecule type" value="Genomic_DNA"/>
</dbReference>
<dbReference type="FunFam" id="3.40.50.1000:FF:000015">
    <property type="entry name" value="CTD small phosphatase-like protein 2"/>
    <property type="match status" value="1"/>
</dbReference>
<feature type="region of interest" description="Disordered" evidence="5">
    <location>
        <begin position="149"/>
        <end position="197"/>
    </location>
</feature>
<accession>A0AAD3H7E1</accession>
<evidence type="ECO:0000256" key="5">
    <source>
        <dbReference type="SAM" id="MobiDB-lite"/>
    </source>
</evidence>
<feature type="compositionally biased region" description="Low complexity" evidence="5">
    <location>
        <begin position="262"/>
        <end position="273"/>
    </location>
</feature>
<feature type="compositionally biased region" description="Low complexity" evidence="5">
    <location>
        <begin position="88"/>
        <end position="99"/>
    </location>
</feature>
<dbReference type="PROSITE" id="PS50969">
    <property type="entry name" value="FCP1"/>
    <property type="match status" value="1"/>
</dbReference>
<evidence type="ECO:0000256" key="3">
    <source>
        <dbReference type="ARBA" id="ARBA00037324"/>
    </source>
</evidence>
<comment type="function">
    <text evidence="3">Probable phosphatase.</text>
</comment>
<evidence type="ECO:0000256" key="2">
    <source>
        <dbReference type="ARBA" id="ARBA00022912"/>
    </source>
</evidence>
<dbReference type="CDD" id="cd07521">
    <property type="entry name" value="HAD_FCP1-like"/>
    <property type="match status" value="1"/>
</dbReference>
<dbReference type="AlphaFoldDB" id="A0AAD3H7E1"/>
<feature type="domain" description="FCP1 homology" evidence="6">
    <location>
        <begin position="314"/>
        <end position="473"/>
    </location>
</feature>
<evidence type="ECO:0000256" key="4">
    <source>
        <dbReference type="ARBA" id="ARBA00038355"/>
    </source>
</evidence>
<dbReference type="GO" id="GO:0005634">
    <property type="term" value="C:nucleus"/>
    <property type="evidence" value="ECO:0007669"/>
    <property type="project" value="UniProtKB-ARBA"/>
</dbReference>
<dbReference type="InterPro" id="IPR004274">
    <property type="entry name" value="FCP1_dom"/>
</dbReference>
<reference evidence="7 8" key="1">
    <citation type="journal article" date="2021" name="Sci. Rep.">
        <title>The genome of the diatom Chaetoceros tenuissimus carries an ancient integrated fragment of an extant virus.</title>
        <authorList>
            <person name="Hongo Y."/>
            <person name="Kimura K."/>
            <person name="Takaki Y."/>
            <person name="Yoshida Y."/>
            <person name="Baba S."/>
            <person name="Kobayashi G."/>
            <person name="Nagasaki K."/>
            <person name="Hano T."/>
            <person name="Tomaru Y."/>
        </authorList>
    </citation>
    <scope>NUCLEOTIDE SEQUENCE [LARGE SCALE GENOMIC DNA]</scope>
    <source>
        <strain evidence="7 8">NIES-3715</strain>
    </source>
</reference>
<evidence type="ECO:0000259" key="6">
    <source>
        <dbReference type="PROSITE" id="PS50969"/>
    </source>
</evidence>
<gene>
    <name evidence="7" type="ORF">CTEN210_09175</name>
</gene>
<name>A0AAD3H7E1_9STRA</name>
<comment type="caution">
    <text evidence="7">The sequence shown here is derived from an EMBL/GenBank/DDBJ whole genome shotgun (WGS) entry which is preliminary data.</text>
</comment>
<dbReference type="SUPFAM" id="SSF56784">
    <property type="entry name" value="HAD-like"/>
    <property type="match status" value="1"/>
</dbReference>
<evidence type="ECO:0000313" key="8">
    <source>
        <dbReference type="Proteomes" id="UP001054902"/>
    </source>
</evidence>
<dbReference type="SMART" id="SM00577">
    <property type="entry name" value="CPDc"/>
    <property type="match status" value="1"/>
</dbReference>
<evidence type="ECO:0000313" key="7">
    <source>
        <dbReference type="EMBL" id="GFH52699.1"/>
    </source>
</evidence>
<keyword evidence="1" id="KW-0378">Hydrolase</keyword>
<feature type="compositionally biased region" description="Low complexity" evidence="5">
    <location>
        <begin position="11"/>
        <end position="23"/>
    </location>
</feature>
<dbReference type="InterPro" id="IPR011948">
    <property type="entry name" value="Dullard_phosphatase"/>
</dbReference>
<keyword evidence="2" id="KW-0904">Protein phosphatase</keyword>
<sequence>MTDATTPPPTATTSTSTSQTPGSMAKSNYAAPNTPIASAKRPRNQKSAAKTPHAASKTIHEHSQSNHGIEDDSTHSSTVMTPIRKYKASSPNSASNEPSMIHNLHQPMSPMHPVKPVTKRDEDEQVEETEKVGKWSKMFSPVLKLLHKNDKGEEVQDETEAYTYEEPSHSPVKTPQSSQGEICKSSSTDTDGDVKMYAGMASPAPVVTARESDSPYSPSDDYAATTTTAGSAYGQYYSTSTDEQAVSTPTHTTTTSTNDYYQQQQQQYSPAESEQSEEEEEDEFNPYLFIKYLPAYERVVPYPHHKICLPPKDRNDPPISLVLDLDETLVHCTVEPIDDADMTFPVLFNGIEYTVHVRTRPYLVEFLEAVYDKFEVVVFTASQEVYANELLNRIDPDGKYIKHRMYRESCLLVEGNYLKDLNVLGRDLSKAVLVDNSPHAFGYQVDNGIPIESWFDDPNDTELLKLEQFCSTLHGVDDVRSMVRSKFQTYKLIRDANL</sequence>
<comment type="similarity">
    <text evidence="4">Belongs to the CTDSPL2 family.</text>
</comment>
<keyword evidence="8" id="KW-1185">Reference proteome</keyword>
<feature type="compositionally biased region" description="Polar residues" evidence="5">
    <location>
        <begin position="171"/>
        <end position="189"/>
    </location>
</feature>
<organism evidence="7 8">
    <name type="scientific">Chaetoceros tenuissimus</name>
    <dbReference type="NCBI Taxonomy" id="426638"/>
    <lineage>
        <taxon>Eukaryota</taxon>
        <taxon>Sar</taxon>
        <taxon>Stramenopiles</taxon>
        <taxon>Ochrophyta</taxon>
        <taxon>Bacillariophyta</taxon>
        <taxon>Coscinodiscophyceae</taxon>
        <taxon>Chaetocerotophycidae</taxon>
        <taxon>Chaetocerotales</taxon>
        <taxon>Chaetocerotaceae</taxon>
        <taxon>Chaetoceros</taxon>
    </lineage>
</organism>
<dbReference type="PANTHER" id="PTHR12210">
    <property type="entry name" value="DULLARD PROTEIN PHOSPHATASE"/>
    <property type="match status" value="1"/>
</dbReference>
<evidence type="ECO:0000256" key="1">
    <source>
        <dbReference type="ARBA" id="ARBA00022801"/>
    </source>
</evidence>
<feature type="region of interest" description="Disordered" evidence="5">
    <location>
        <begin position="262"/>
        <end position="281"/>
    </location>
</feature>
<dbReference type="InterPro" id="IPR036412">
    <property type="entry name" value="HAD-like_sf"/>
</dbReference>
<feature type="region of interest" description="Disordered" evidence="5">
    <location>
        <begin position="1"/>
        <end position="132"/>
    </location>
</feature>
<dbReference type="NCBIfam" id="TIGR02251">
    <property type="entry name" value="HIF-SF_euk"/>
    <property type="match status" value="1"/>
</dbReference>